<dbReference type="Gene3D" id="2.170.270.10">
    <property type="entry name" value="SET domain"/>
    <property type="match status" value="1"/>
</dbReference>
<evidence type="ECO:0000256" key="4">
    <source>
        <dbReference type="ARBA" id="ARBA00022679"/>
    </source>
</evidence>
<dbReference type="Pfam" id="PF00856">
    <property type="entry name" value="SET"/>
    <property type="match status" value="1"/>
</dbReference>
<name>Q1IPH1_KORVE</name>
<dbReference type="SMART" id="SM00508">
    <property type="entry name" value="PostSET"/>
    <property type="match status" value="1"/>
</dbReference>
<gene>
    <name evidence="8" type="ordered locus">Acid345_2228</name>
</gene>
<feature type="domain" description="Post-SET" evidence="7">
    <location>
        <begin position="132"/>
        <end position="148"/>
    </location>
</feature>
<dbReference type="PROSITE" id="PS50280">
    <property type="entry name" value="SET"/>
    <property type="match status" value="1"/>
</dbReference>
<comment type="subcellular location">
    <subcellularLocation>
        <location evidence="1">Chromosome</location>
    </subcellularLocation>
</comment>
<feature type="domain" description="SET" evidence="6">
    <location>
        <begin position="19"/>
        <end position="126"/>
    </location>
</feature>
<dbReference type="EMBL" id="CP000360">
    <property type="protein sequence ID" value="ABF41229.1"/>
    <property type="molecule type" value="Genomic_DNA"/>
</dbReference>
<accession>Q1IPH1</accession>
<dbReference type="InterPro" id="IPR001214">
    <property type="entry name" value="SET_dom"/>
</dbReference>
<keyword evidence="9" id="KW-1185">Reference proteome</keyword>
<dbReference type="GO" id="GO:0008168">
    <property type="term" value="F:methyltransferase activity"/>
    <property type="evidence" value="ECO:0007669"/>
    <property type="project" value="UniProtKB-KW"/>
</dbReference>
<dbReference type="InterPro" id="IPR003616">
    <property type="entry name" value="Post-SET_dom"/>
</dbReference>
<keyword evidence="5" id="KW-0949">S-adenosyl-L-methionine</keyword>
<dbReference type="InterPro" id="IPR050777">
    <property type="entry name" value="SET2_Histone-Lys_MeTrsfase"/>
</dbReference>
<dbReference type="STRING" id="204669.Acid345_2228"/>
<keyword evidence="4" id="KW-0808">Transferase</keyword>
<reference evidence="8 9" key="1">
    <citation type="journal article" date="2009" name="Appl. Environ. Microbiol.">
        <title>Three genomes from the phylum Acidobacteria provide insight into the lifestyles of these microorganisms in soils.</title>
        <authorList>
            <person name="Ward N.L."/>
            <person name="Challacombe J.F."/>
            <person name="Janssen P.H."/>
            <person name="Henrissat B."/>
            <person name="Coutinho P.M."/>
            <person name="Wu M."/>
            <person name="Xie G."/>
            <person name="Haft D.H."/>
            <person name="Sait M."/>
            <person name="Badger J."/>
            <person name="Barabote R.D."/>
            <person name="Bradley B."/>
            <person name="Brettin T.S."/>
            <person name="Brinkac L.M."/>
            <person name="Bruce D."/>
            <person name="Creasy T."/>
            <person name="Daugherty S.C."/>
            <person name="Davidsen T.M."/>
            <person name="DeBoy R.T."/>
            <person name="Detter J.C."/>
            <person name="Dodson R.J."/>
            <person name="Durkin A.S."/>
            <person name="Ganapathy A."/>
            <person name="Gwinn-Giglio M."/>
            <person name="Han C.S."/>
            <person name="Khouri H."/>
            <person name="Kiss H."/>
            <person name="Kothari S.P."/>
            <person name="Madupu R."/>
            <person name="Nelson K.E."/>
            <person name="Nelson W.C."/>
            <person name="Paulsen I."/>
            <person name="Penn K."/>
            <person name="Ren Q."/>
            <person name="Rosovitz M.J."/>
            <person name="Selengut J.D."/>
            <person name="Shrivastava S."/>
            <person name="Sullivan S.A."/>
            <person name="Tapia R."/>
            <person name="Thompson L.S."/>
            <person name="Watkins K.L."/>
            <person name="Yang Q."/>
            <person name="Yu C."/>
            <person name="Zafar N."/>
            <person name="Zhou L."/>
            <person name="Kuske C.R."/>
        </authorList>
    </citation>
    <scope>NUCLEOTIDE SEQUENCE [LARGE SCALE GENOMIC DNA]</scope>
    <source>
        <strain evidence="8 9">Ellin345</strain>
    </source>
</reference>
<evidence type="ECO:0000313" key="9">
    <source>
        <dbReference type="Proteomes" id="UP000002432"/>
    </source>
</evidence>
<dbReference type="SMART" id="SM00317">
    <property type="entry name" value="SET"/>
    <property type="match status" value="1"/>
</dbReference>
<dbReference type="HOGENOM" id="CLU_020840_4_1_0"/>
<dbReference type="Proteomes" id="UP000002432">
    <property type="component" value="Chromosome"/>
</dbReference>
<evidence type="ECO:0000313" key="8">
    <source>
        <dbReference type="EMBL" id="ABF41229.1"/>
    </source>
</evidence>
<evidence type="ECO:0000256" key="3">
    <source>
        <dbReference type="ARBA" id="ARBA00022603"/>
    </source>
</evidence>
<dbReference type="KEGG" id="aba:Acid345_2228"/>
<evidence type="ECO:0000256" key="1">
    <source>
        <dbReference type="ARBA" id="ARBA00004286"/>
    </source>
</evidence>
<dbReference type="GO" id="GO:0032259">
    <property type="term" value="P:methylation"/>
    <property type="evidence" value="ECO:0007669"/>
    <property type="project" value="UniProtKB-KW"/>
</dbReference>
<sequence length="158" mass="17743">MAAPSPNRFPLKKNPKRNSHFAIIRSSRIHAAGVFSTQAIKKGTLILEYDGPRLSKEAADIVYENRKDTYLFGIGDGTQVIDGHSMAMFVNHSCDPNCETAEYDDQIWIQAMRDIEPGEELVYDYYLYDGEEEAPCYCGAKTCRGTMYGVSPSSQKKK</sequence>
<proteinExistence type="predicted"/>
<dbReference type="PROSITE" id="PS50868">
    <property type="entry name" value="POST_SET"/>
    <property type="match status" value="1"/>
</dbReference>
<dbReference type="InterPro" id="IPR046341">
    <property type="entry name" value="SET_dom_sf"/>
</dbReference>
<evidence type="ECO:0000256" key="2">
    <source>
        <dbReference type="ARBA" id="ARBA00022454"/>
    </source>
</evidence>
<dbReference type="EnsemblBacteria" id="ABF41229">
    <property type="protein sequence ID" value="ABF41229"/>
    <property type="gene ID" value="Acid345_2228"/>
</dbReference>
<keyword evidence="3" id="KW-0489">Methyltransferase</keyword>
<dbReference type="eggNOG" id="COG2940">
    <property type="taxonomic scope" value="Bacteria"/>
</dbReference>
<keyword evidence="2" id="KW-0158">Chromosome</keyword>
<evidence type="ECO:0000259" key="6">
    <source>
        <dbReference type="PROSITE" id="PS50280"/>
    </source>
</evidence>
<dbReference type="SUPFAM" id="SSF82199">
    <property type="entry name" value="SET domain"/>
    <property type="match status" value="1"/>
</dbReference>
<protein>
    <submittedName>
        <fullName evidence="8">Nuclear protein SET</fullName>
    </submittedName>
</protein>
<evidence type="ECO:0000256" key="5">
    <source>
        <dbReference type="ARBA" id="ARBA00022691"/>
    </source>
</evidence>
<dbReference type="GO" id="GO:0005694">
    <property type="term" value="C:chromosome"/>
    <property type="evidence" value="ECO:0007669"/>
    <property type="project" value="UniProtKB-SubCell"/>
</dbReference>
<organism evidence="8 9">
    <name type="scientific">Koribacter versatilis (strain Ellin345)</name>
    <dbReference type="NCBI Taxonomy" id="204669"/>
    <lineage>
        <taxon>Bacteria</taxon>
        <taxon>Pseudomonadati</taxon>
        <taxon>Acidobacteriota</taxon>
        <taxon>Terriglobia</taxon>
        <taxon>Terriglobales</taxon>
        <taxon>Candidatus Korobacteraceae</taxon>
        <taxon>Candidatus Korobacter</taxon>
    </lineage>
</organism>
<dbReference type="PANTHER" id="PTHR22884">
    <property type="entry name" value="SET DOMAIN PROTEINS"/>
    <property type="match status" value="1"/>
</dbReference>
<dbReference type="OrthoDB" id="9790349at2"/>
<dbReference type="AlphaFoldDB" id="Q1IPH1"/>
<evidence type="ECO:0000259" key="7">
    <source>
        <dbReference type="PROSITE" id="PS50868"/>
    </source>
</evidence>